<reference evidence="1 2" key="1">
    <citation type="submission" date="2020-07" db="EMBL/GenBank/DDBJ databases">
        <title>Genomic Encyclopedia of Type Strains, Phase IV (KMG-IV): sequencing the most valuable type-strain genomes for metagenomic binning, comparative biology and taxonomic classification.</title>
        <authorList>
            <person name="Goeker M."/>
        </authorList>
    </citation>
    <scope>NUCLEOTIDE SEQUENCE [LARGE SCALE GENOMIC DNA]</scope>
    <source>
        <strain evidence="1 2">DSM 45533</strain>
    </source>
</reference>
<gene>
    <name evidence="1" type="ORF">HNR30_008034</name>
</gene>
<evidence type="ECO:0000313" key="2">
    <source>
        <dbReference type="Proteomes" id="UP000530928"/>
    </source>
</evidence>
<dbReference type="RefSeq" id="WP_181615363.1">
    <property type="nucleotide sequence ID" value="NZ_BAABAM010000008.1"/>
</dbReference>
<dbReference type="EMBL" id="JACDUR010000009">
    <property type="protein sequence ID" value="MBA2896643.1"/>
    <property type="molecule type" value="Genomic_DNA"/>
</dbReference>
<comment type="caution">
    <text evidence="1">The sequence shown here is derived from an EMBL/GenBank/DDBJ whole genome shotgun (WGS) entry which is preliminary data.</text>
</comment>
<evidence type="ECO:0000313" key="1">
    <source>
        <dbReference type="EMBL" id="MBA2896643.1"/>
    </source>
</evidence>
<sequence length="60" mass="6814">MNLFKRPCPITFVPADGSPELECTRTGWHGPFHATDRERFTRLPGRALVNPRKPAPRKEG</sequence>
<keyword evidence="2" id="KW-1185">Reference proteome</keyword>
<name>A0A7W0CT01_9ACTN</name>
<protein>
    <submittedName>
        <fullName evidence="1">Uncharacterized protein</fullName>
    </submittedName>
</protein>
<dbReference type="Proteomes" id="UP000530928">
    <property type="component" value="Unassembled WGS sequence"/>
</dbReference>
<proteinExistence type="predicted"/>
<organism evidence="1 2">
    <name type="scientific">Nonomuraea soli</name>
    <dbReference type="NCBI Taxonomy" id="1032476"/>
    <lineage>
        <taxon>Bacteria</taxon>
        <taxon>Bacillati</taxon>
        <taxon>Actinomycetota</taxon>
        <taxon>Actinomycetes</taxon>
        <taxon>Streptosporangiales</taxon>
        <taxon>Streptosporangiaceae</taxon>
        <taxon>Nonomuraea</taxon>
    </lineage>
</organism>
<accession>A0A7W0CT01</accession>
<dbReference type="AlphaFoldDB" id="A0A7W0CT01"/>